<name>A0A3N5A1A9_9MICO</name>
<dbReference type="Proteomes" id="UP000280726">
    <property type="component" value="Unassembled WGS sequence"/>
</dbReference>
<gene>
    <name evidence="1" type="ORF">EDD32_0075</name>
</gene>
<dbReference type="EMBL" id="RKRA01000001">
    <property type="protein sequence ID" value="RPF25671.1"/>
    <property type="molecule type" value="Genomic_DNA"/>
</dbReference>
<dbReference type="RefSeq" id="WP_123913626.1">
    <property type="nucleotide sequence ID" value="NZ_RKRA01000001.1"/>
</dbReference>
<reference evidence="1 2" key="1">
    <citation type="submission" date="2018-11" db="EMBL/GenBank/DDBJ databases">
        <title>Sequencing the genomes of 1000 actinobacteria strains.</title>
        <authorList>
            <person name="Klenk H.-P."/>
        </authorList>
    </citation>
    <scope>NUCLEOTIDE SEQUENCE [LARGE SCALE GENOMIC DNA]</scope>
    <source>
        <strain evidence="1 2">DSM 14418</strain>
    </source>
</reference>
<evidence type="ECO:0000313" key="2">
    <source>
        <dbReference type="Proteomes" id="UP000280726"/>
    </source>
</evidence>
<dbReference type="AlphaFoldDB" id="A0A3N5A1A9"/>
<evidence type="ECO:0000313" key="1">
    <source>
        <dbReference type="EMBL" id="RPF25671.1"/>
    </source>
</evidence>
<keyword evidence="2" id="KW-1185">Reference proteome</keyword>
<proteinExistence type="predicted"/>
<sequence>MEADDVRHAAQWLAAELRARPADDYDYDAHAHGLGWTCWATAEHVLDDLLAYALQLAGRARGDYLPVDAADGGETVVRSRRSAGTVGLAANLEAMAELLAAQVQVGDATDRAYHPWGESDPGGFAAMGVCEIVVHGWDVLTALDDEVADLPEDLCAGVLARLFPGSPHDLGSAQEVLLWQTGRRDIAGLGRLESWRWDATVR</sequence>
<dbReference type="OrthoDB" id="4453346at2"/>
<protein>
    <recommendedName>
        <fullName evidence="3">Mycothiol maleylpyruvate isomerase-like protein</fullName>
    </recommendedName>
</protein>
<comment type="caution">
    <text evidence="1">The sequence shown here is derived from an EMBL/GenBank/DDBJ whole genome shotgun (WGS) entry which is preliminary data.</text>
</comment>
<accession>A0A3N5A1A9</accession>
<evidence type="ECO:0008006" key="3">
    <source>
        <dbReference type="Google" id="ProtNLM"/>
    </source>
</evidence>
<organism evidence="1 2">
    <name type="scientific">Georgenia muralis</name>
    <dbReference type="NCBI Taxonomy" id="154117"/>
    <lineage>
        <taxon>Bacteria</taxon>
        <taxon>Bacillati</taxon>
        <taxon>Actinomycetota</taxon>
        <taxon>Actinomycetes</taxon>
        <taxon>Micrococcales</taxon>
        <taxon>Bogoriellaceae</taxon>
        <taxon>Georgenia</taxon>
    </lineage>
</organism>